<reference evidence="1 2" key="2">
    <citation type="journal article" date="2022" name="Mol. Ecol. Resour.">
        <title>The genomes of chicory, endive, great burdock and yacon provide insights into Asteraceae paleo-polyploidization history and plant inulin production.</title>
        <authorList>
            <person name="Fan W."/>
            <person name="Wang S."/>
            <person name="Wang H."/>
            <person name="Wang A."/>
            <person name="Jiang F."/>
            <person name="Liu H."/>
            <person name="Zhao H."/>
            <person name="Xu D."/>
            <person name="Zhang Y."/>
        </authorList>
    </citation>
    <scope>NUCLEOTIDE SEQUENCE [LARGE SCALE GENOMIC DNA]</scope>
    <source>
        <strain evidence="2">cv. Niubang</strain>
    </source>
</reference>
<sequence>MPSSRSDFQVPHDANPDLFLISPAEMKPQQPNNHHLQFSIHIEPLVLDILRNHLLRNTLTTVAVVPELYVQQAWKTIRFTHVKEQGKRILVFKLEIDHFISVLTQERLRFISLPSETAREGRTSYDELPSDAEFFKGIRDMGYLGQMTQVSHFKKNYLLPFYYTLFSVINRCLTTKIYGTDNVSIHILKLFYSIVHDLHIDYA</sequence>
<dbReference type="EMBL" id="CM042052">
    <property type="protein sequence ID" value="KAI3718103.1"/>
    <property type="molecule type" value="Genomic_DNA"/>
</dbReference>
<evidence type="ECO:0000313" key="1">
    <source>
        <dbReference type="EMBL" id="KAI3718103.1"/>
    </source>
</evidence>
<organism evidence="1 2">
    <name type="scientific">Arctium lappa</name>
    <name type="common">Greater burdock</name>
    <name type="synonym">Lappa major</name>
    <dbReference type="NCBI Taxonomy" id="4217"/>
    <lineage>
        <taxon>Eukaryota</taxon>
        <taxon>Viridiplantae</taxon>
        <taxon>Streptophyta</taxon>
        <taxon>Embryophyta</taxon>
        <taxon>Tracheophyta</taxon>
        <taxon>Spermatophyta</taxon>
        <taxon>Magnoliopsida</taxon>
        <taxon>eudicotyledons</taxon>
        <taxon>Gunneridae</taxon>
        <taxon>Pentapetalae</taxon>
        <taxon>asterids</taxon>
        <taxon>campanulids</taxon>
        <taxon>Asterales</taxon>
        <taxon>Asteraceae</taxon>
        <taxon>Carduoideae</taxon>
        <taxon>Cardueae</taxon>
        <taxon>Arctiinae</taxon>
        <taxon>Arctium</taxon>
    </lineage>
</organism>
<comment type="caution">
    <text evidence="1">The sequence shown here is derived from an EMBL/GenBank/DDBJ whole genome shotgun (WGS) entry which is preliminary data.</text>
</comment>
<name>A0ACB9B845_ARCLA</name>
<evidence type="ECO:0000313" key="2">
    <source>
        <dbReference type="Proteomes" id="UP001055879"/>
    </source>
</evidence>
<reference evidence="2" key="1">
    <citation type="journal article" date="2022" name="Mol. Ecol. Resour.">
        <title>The genomes of chicory, endive, great burdock and yacon provide insights into Asteraceae palaeo-polyploidization history and plant inulin production.</title>
        <authorList>
            <person name="Fan W."/>
            <person name="Wang S."/>
            <person name="Wang H."/>
            <person name="Wang A."/>
            <person name="Jiang F."/>
            <person name="Liu H."/>
            <person name="Zhao H."/>
            <person name="Xu D."/>
            <person name="Zhang Y."/>
        </authorList>
    </citation>
    <scope>NUCLEOTIDE SEQUENCE [LARGE SCALE GENOMIC DNA]</scope>
    <source>
        <strain evidence="2">cv. Niubang</strain>
    </source>
</reference>
<keyword evidence="2" id="KW-1185">Reference proteome</keyword>
<protein>
    <submittedName>
        <fullName evidence="1">Uncharacterized protein</fullName>
    </submittedName>
</protein>
<dbReference type="Proteomes" id="UP001055879">
    <property type="component" value="Linkage Group LG06"/>
</dbReference>
<gene>
    <name evidence="1" type="ORF">L6452_18955</name>
</gene>
<proteinExistence type="predicted"/>
<accession>A0ACB9B845</accession>